<dbReference type="PANTHER" id="PTHR34309">
    <property type="entry name" value="SLR1406 PROTEIN"/>
    <property type="match status" value="1"/>
</dbReference>
<dbReference type="PANTHER" id="PTHR34309:SF1">
    <property type="entry name" value="PROTEIN GLCG"/>
    <property type="match status" value="1"/>
</dbReference>
<reference evidence="1 2" key="1">
    <citation type="submission" date="2018-10" db="EMBL/GenBank/DDBJ databases">
        <title>Genomic Encyclopedia of Archaeal and Bacterial Type Strains, Phase II (KMG-II): from individual species to whole genera.</title>
        <authorList>
            <person name="Goeker M."/>
        </authorList>
    </citation>
    <scope>NUCLEOTIDE SEQUENCE [LARGE SCALE GENOMIC DNA]</scope>
    <source>
        <strain evidence="1 2">DSM 15094</strain>
    </source>
</reference>
<dbReference type="Pfam" id="PF03928">
    <property type="entry name" value="HbpS-like"/>
    <property type="match status" value="1"/>
</dbReference>
<comment type="caution">
    <text evidence="1">The sequence shown here is derived from an EMBL/GenBank/DDBJ whole genome shotgun (WGS) entry which is preliminary data.</text>
</comment>
<dbReference type="EMBL" id="RBXA01000001">
    <property type="protein sequence ID" value="RKS94695.1"/>
    <property type="molecule type" value="Genomic_DNA"/>
</dbReference>
<proteinExistence type="predicted"/>
<dbReference type="Proteomes" id="UP000280091">
    <property type="component" value="Unassembled WGS sequence"/>
</dbReference>
<dbReference type="InterPro" id="IPR038084">
    <property type="entry name" value="PduO/GlcC-like_sf"/>
</dbReference>
<name>A0A495S4H4_9FLAO</name>
<dbReference type="RefSeq" id="WP_121363948.1">
    <property type="nucleotide sequence ID" value="NZ_RBXA01000001.1"/>
</dbReference>
<sequence length="133" mass="13893">MNITLQQAEAVIAAAKIKSEEIGTKMDICVVDAGANLVAFARMDGAWIGSIDISFKKAKTSAWFTMDTATLTPLVKPDAPLYNIEHSNGGLITFPGGVVIKNNDGEVIGAIGVSGSTVEDDHTVAEFAAKAIL</sequence>
<accession>A0A495S4H4</accession>
<evidence type="ECO:0000313" key="2">
    <source>
        <dbReference type="Proteomes" id="UP000280091"/>
    </source>
</evidence>
<dbReference type="Gene3D" id="3.30.450.150">
    <property type="entry name" value="Haem-degrading domain"/>
    <property type="match status" value="1"/>
</dbReference>
<dbReference type="SUPFAM" id="SSF143744">
    <property type="entry name" value="GlcG-like"/>
    <property type="match status" value="1"/>
</dbReference>
<organism evidence="1 2">
    <name type="scientific">Flavobacterium limicola</name>
    <dbReference type="NCBI Taxonomy" id="180441"/>
    <lineage>
        <taxon>Bacteria</taxon>
        <taxon>Pseudomonadati</taxon>
        <taxon>Bacteroidota</taxon>
        <taxon>Flavobacteriia</taxon>
        <taxon>Flavobacteriales</taxon>
        <taxon>Flavobacteriaceae</taxon>
        <taxon>Flavobacterium</taxon>
    </lineage>
</organism>
<dbReference type="InterPro" id="IPR052517">
    <property type="entry name" value="GlcG_carb_metab_protein"/>
</dbReference>
<dbReference type="InterPro" id="IPR005624">
    <property type="entry name" value="PduO/GlcC-like"/>
</dbReference>
<protein>
    <submittedName>
        <fullName evidence="1">Uncharacterized protein GlcG (DUF336 family)</fullName>
    </submittedName>
</protein>
<keyword evidence="2" id="KW-1185">Reference proteome</keyword>
<evidence type="ECO:0000313" key="1">
    <source>
        <dbReference type="EMBL" id="RKS94695.1"/>
    </source>
</evidence>
<gene>
    <name evidence="1" type="ORF">BC952_0318</name>
</gene>
<dbReference type="OrthoDB" id="9778896at2"/>
<dbReference type="AlphaFoldDB" id="A0A495S4H4"/>